<evidence type="ECO:0000313" key="1">
    <source>
        <dbReference type="EMBL" id="TNV84234.1"/>
    </source>
</evidence>
<protein>
    <submittedName>
        <fullName evidence="1">Uncharacterized protein</fullName>
    </submittedName>
</protein>
<comment type="caution">
    <text evidence="1">The sequence shown here is derived from an EMBL/GenBank/DDBJ whole genome shotgun (WGS) entry which is preliminary data.</text>
</comment>
<accession>A0A8J8P1T4</accession>
<dbReference type="Proteomes" id="UP000785679">
    <property type="component" value="Unassembled WGS sequence"/>
</dbReference>
<name>A0A8J8P1T4_HALGN</name>
<dbReference type="EMBL" id="RRYP01003003">
    <property type="protein sequence ID" value="TNV84234.1"/>
    <property type="molecule type" value="Genomic_DNA"/>
</dbReference>
<proteinExistence type="predicted"/>
<organism evidence="1 2">
    <name type="scientific">Halteria grandinella</name>
    <dbReference type="NCBI Taxonomy" id="5974"/>
    <lineage>
        <taxon>Eukaryota</taxon>
        <taxon>Sar</taxon>
        <taxon>Alveolata</taxon>
        <taxon>Ciliophora</taxon>
        <taxon>Intramacronucleata</taxon>
        <taxon>Spirotrichea</taxon>
        <taxon>Stichotrichia</taxon>
        <taxon>Sporadotrichida</taxon>
        <taxon>Halteriidae</taxon>
        <taxon>Halteria</taxon>
    </lineage>
</organism>
<dbReference type="PROSITE" id="PS51257">
    <property type="entry name" value="PROKAR_LIPOPROTEIN"/>
    <property type="match status" value="1"/>
</dbReference>
<gene>
    <name evidence="1" type="ORF">FGO68_gene15421</name>
</gene>
<reference evidence="1" key="1">
    <citation type="submission" date="2019-06" db="EMBL/GenBank/DDBJ databases">
        <authorList>
            <person name="Zheng W."/>
        </authorList>
    </citation>
    <scope>NUCLEOTIDE SEQUENCE</scope>
    <source>
        <strain evidence="1">QDHG01</strain>
    </source>
</reference>
<evidence type="ECO:0000313" key="2">
    <source>
        <dbReference type="Proteomes" id="UP000785679"/>
    </source>
</evidence>
<sequence length="88" mass="10053">MARCGINSHSSCLIESVVYNISSYILTSCSQMLKLEDYNQLCQNIDGSREIFRLFIKIVLHSVLPRSCYNQPNMEHSIVNKLLSQELA</sequence>
<dbReference type="AlphaFoldDB" id="A0A8J8P1T4"/>
<keyword evidence="2" id="KW-1185">Reference proteome</keyword>